<feature type="region of interest" description="Disordered" evidence="1">
    <location>
        <begin position="146"/>
        <end position="165"/>
    </location>
</feature>
<gene>
    <name evidence="2" type="ORF">LCGC14_2167610</name>
</gene>
<evidence type="ECO:0000256" key="1">
    <source>
        <dbReference type="SAM" id="MobiDB-lite"/>
    </source>
</evidence>
<organism evidence="2">
    <name type="scientific">marine sediment metagenome</name>
    <dbReference type="NCBI Taxonomy" id="412755"/>
    <lineage>
        <taxon>unclassified sequences</taxon>
        <taxon>metagenomes</taxon>
        <taxon>ecological metagenomes</taxon>
    </lineage>
</organism>
<evidence type="ECO:0000313" key="2">
    <source>
        <dbReference type="EMBL" id="KKL64181.1"/>
    </source>
</evidence>
<reference evidence="2" key="1">
    <citation type="journal article" date="2015" name="Nature">
        <title>Complex archaea that bridge the gap between prokaryotes and eukaryotes.</title>
        <authorList>
            <person name="Spang A."/>
            <person name="Saw J.H."/>
            <person name="Jorgensen S.L."/>
            <person name="Zaremba-Niedzwiedzka K."/>
            <person name="Martijn J."/>
            <person name="Lind A.E."/>
            <person name="van Eijk R."/>
            <person name="Schleper C."/>
            <person name="Guy L."/>
            <person name="Ettema T.J."/>
        </authorList>
    </citation>
    <scope>NUCLEOTIDE SEQUENCE</scope>
</reference>
<dbReference type="AlphaFoldDB" id="A0A0F9ED61"/>
<dbReference type="EMBL" id="LAZR01027924">
    <property type="protein sequence ID" value="KKL64181.1"/>
    <property type="molecule type" value="Genomic_DNA"/>
</dbReference>
<proteinExistence type="predicted"/>
<sequence>MLSKEIKQLYDEGKIEEIYKRNLKYFQLIDSWADKLIGGDLLDEYELSSCMEQLNGCQSKLNPIAGCLEAMLIEYENRYIVKEEDECEKDRIQDQNSCKAKARVSASDLRRYASDFTRYTYSCQNTVTVAQSRLKRLSVEKGNKGVDFVGEAPQGEKKEDNGWGK</sequence>
<feature type="compositionally biased region" description="Basic and acidic residues" evidence="1">
    <location>
        <begin position="154"/>
        <end position="165"/>
    </location>
</feature>
<name>A0A0F9ED61_9ZZZZ</name>
<accession>A0A0F9ED61</accession>
<comment type="caution">
    <text evidence="2">The sequence shown here is derived from an EMBL/GenBank/DDBJ whole genome shotgun (WGS) entry which is preliminary data.</text>
</comment>
<protein>
    <submittedName>
        <fullName evidence="2">Uncharacterized protein</fullName>
    </submittedName>
</protein>